<reference evidence="2 3" key="1">
    <citation type="journal article" date="2021" name="Int. J. Syst. Evol. Microbiol.">
        <title>Amazonocrinis nigriterrae gen. nov., sp. nov., Atlanticothrix silvestris gen. nov., sp. nov. and Dendronalium phyllosphericum gen. nov., sp. nov., nostocacean cyanobacteria from Brazilian environments.</title>
        <authorList>
            <person name="Alvarenga D.O."/>
            <person name="Andreote A.P.D."/>
            <person name="Branco L.H.Z."/>
            <person name="Delbaje E."/>
            <person name="Cruz R.B."/>
            <person name="Varani A.M."/>
            <person name="Fiore M.F."/>
        </authorList>
    </citation>
    <scope>NUCLEOTIDE SEQUENCE [LARGE SCALE GENOMIC DNA]</scope>
    <source>
        <strain evidence="2 3">CENA67</strain>
    </source>
</reference>
<evidence type="ECO:0000256" key="1">
    <source>
        <dbReference type="SAM" id="MobiDB-lite"/>
    </source>
</evidence>
<feature type="compositionally biased region" description="Polar residues" evidence="1">
    <location>
        <begin position="455"/>
        <end position="488"/>
    </location>
</feature>
<accession>A0A8J7HNX6</accession>
<evidence type="ECO:0000313" key="3">
    <source>
        <dbReference type="Proteomes" id="UP000632766"/>
    </source>
</evidence>
<evidence type="ECO:0000313" key="2">
    <source>
        <dbReference type="EMBL" id="MBH8563171.1"/>
    </source>
</evidence>
<proteinExistence type="predicted"/>
<keyword evidence="3" id="KW-1185">Reference proteome</keyword>
<dbReference type="RefSeq" id="WP_198125058.1">
    <property type="nucleotide sequence ID" value="NZ_JAECZC010000020.1"/>
</dbReference>
<dbReference type="EMBL" id="JAECZC010000020">
    <property type="protein sequence ID" value="MBH8563171.1"/>
    <property type="molecule type" value="Genomic_DNA"/>
</dbReference>
<sequence length="549" mass="61754">MSSGSSGRYQSRLFNFVHQQSRRLTQQWEHTLRHLQVATQRGVEVLFYSVYQLFQSVESSGKRLYTKQSQPKLKLQASDRDFQPETPPNADIPIQRVLESVQNLASEVAIVTPPTTQELGETKDVISSQSPVPLKSWWQKLFHRPTTNASLSQSLTIKDNSADSLTLSKQEDSLKPHLPVVQGIASNLASRNLVLVCTNNEILDILTPQQQTKLQDRIISEVAEYWHSWQLVEAQKETNLLPEINQLLAKLTGVNTANMPALGEGTAKDLLDTGRVLEFLDAVVAKLEANAIIPVQQRGQEIVRFTQHQFSIFIYAKQQLAARGNIAVSDDLETHWLNIQALIAAAINYFFGVSQDKQLEMGKFDRQSQNQLRDRRTMVLPKSSNLQNEILVEDPWLNWDDLFSNSQTIAQIPTSSSNKKSALPSNPSTKLPGKNKLPVQPPKAGSGLVQRKKTSQNITPTQNKSKKVTSANSESCEGEVSQQQFSQNSKVEAKPDWIEIKATSMGYVKHPLEQILEWLDSAMLWVEKIFVNIFHFLQGLLRGKKASQD</sequence>
<feature type="compositionally biased region" description="Polar residues" evidence="1">
    <location>
        <begin position="413"/>
        <end position="429"/>
    </location>
</feature>
<organism evidence="2 3">
    <name type="scientific">Amazonocrinis nigriterrae CENA67</name>
    <dbReference type="NCBI Taxonomy" id="2794033"/>
    <lineage>
        <taxon>Bacteria</taxon>
        <taxon>Bacillati</taxon>
        <taxon>Cyanobacteriota</taxon>
        <taxon>Cyanophyceae</taxon>
        <taxon>Nostocales</taxon>
        <taxon>Nostocaceae</taxon>
        <taxon>Amazonocrinis</taxon>
        <taxon>Amazonocrinis nigriterrae</taxon>
    </lineage>
</organism>
<gene>
    <name evidence="2" type="ORF">I8748_13420</name>
</gene>
<protein>
    <submittedName>
        <fullName evidence="2">Uncharacterized protein</fullName>
    </submittedName>
</protein>
<name>A0A8J7HNX6_9NOST</name>
<comment type="caution">
    <text evidence="2">The sequence shown here is derived from an EMBL/GenBank/DDBJ whole genome shotgun (WGS) entry which is preliminary data.</text>
</comment>
<dbReference type="AlphaFoldDB" id="A0A8J7HNX6"/>
<feature type="region of interest" description="Disordered" evidence="1">
    <location>
        <begin position="413"/>
        <end position="488"/>
    </location>
</feature>
<dbReference type="Proteomes" id="UP000632766">
    <property type="component" value="Unassembled WGS sequence"/>
</dbReference>